<comment type="caution">
    <text evidence="1">The sequence shown here is derived from an EMBL/GenBank/DDBJ whole genome shotgun (WGS) entry which is preliminary data.</text>
</comment>
<accession>A0A133PTQ4</accession>
<evidence type="ECO:0000313" key="2">
    <source>
        <dbReference type="Proteomes" id="UP000070533"/>
    </source>
</evidence>
<proteinExistence type="predicted"/>
<reference evidence="2" key="1">
    <citation type="submission" date="2016-01" db="EMBL/GenBank/DDBJ databases">
        <authorList>
            <person name="Mitreva M."/>
            <person name="Pepin K.H."/>
            <person name="Mihindukulasuriya K.A."/>
            <person name="Fulton R."/>
            <person name="Fronick C."/>
            <person name="O'Laughlin M."/>
            <person name="Miner T."/>
            <person name="Herter B."/>
            <person name="Rosa B.A."/>
            <person name="Cordes M."/>
            <person name="Tomlinson C."/>
            <person name="Wollam A."/>
            <person name="Palsikar V.B."/>
            <person name="Mardis E.R."/>
            <person name="Wilson R.K."/>
        </authorList>
    </citation>
    <scope>NUCLEOTIDE SEQUENCE [LARGE SCALE GENOMIC DNA]</scope>
    <source>
        <strain evidence="2">MJR7716</strain>
    </source>
</reference>
<protein>
    <submittedName>
        <fullName evidence="1">Uncharacterized protein</fullName>
    </submittedName>
</protein>
<dbReference type="Proteomes" id="UP000070533">
    <property type="component" value="Unassembled WGS sequence"/>
</dbReference>
<gene>
    <name evidence="1" type="ORF">HMPREF3226_02684</name>
</gene>
<sequence length="61" mass="6551">MVGCTSNNNDGCQSIISATELNFGAEGGHKKIEIRKQDFVYILDGNNQAGGVANKLMDYVT</sequence>
<name>A0A133PTQ4_9BACT</name>
<dbReference type="AlphaFoldDB" id="A0A133PTQ4"/>
<evidence type="ECO:0000313" key="1">
    <source>
        <dbReference type="EMBL" id="KXA32443.1"/>
    </source>
</evidence>
<dbReference type="EMBL" id="LRQG01000256">
    <property type="protein sequence ID" value="KXA32443.1"/>
    <property type="molecule type" value="Genomic_DNA"/>
</dbReference>
<dbReference type="STRING" id="28128.HMPREF3226_02684"/>
<organism evidence="1 2">
    <name type="scientific">Prevotella corporis</name>
    <dbReference type="NCBI Taxonomy" id="28128"/>
    <lineage>
        <taxon>Bacteria</taxon>
        <taxon>Pseudomonadati</taxon>
        <taxon>Bacteroidota</taxon>
        <taxon>Bacteroidia</taxon>
        <taxon>Bacteroidales</taxon>
        <taxon>Prevotellaceae</taxon>
        <taxon>Prevotella</taxon>
    </lineage>
</organism>
<dbReference type="PATRIC" id="fig|28128.5.peg.2760"/>
<keyword evidence="2" id="KW-1185">Reference proteome</keyword>